<organism evidence="3 4">
    <name type="scientific">Angustibacter luteus</name>
    <dbReference type="NCBI Taxonomy" id="658456"/>
    <lineage>
        <taxon>Bacteria</taxon>
        <taxon>Bacillati</taxon>
        <taxon>Actinomycetota</taxon>
        <taxon>Actinomycetes</taxon>
        <taxon>Kineosporiales</taxon>
        <taxon>Kineosporiaceae</taxon>
    </lineage>
</organism>
<name>A0ABW1JHW9_9ACTN</name>
<keyword evidence="4" id="KW-1185">Reference proteome</keyword>
<sequence>MRTFARRPVHAVVVVLAVCASVLLATTNASASPLSEGRLPTFGKAIEGYAPYQPQLTCSAGAQKGAVLMSRWLLKRYPGSSSSGIMRGCTVGSRSEHKDGRAFDWHVDFRTKKGKAQGLAFLNLARATDRYGNQHAIARRLGIMYIIWNDRIYSASNGFHARPYRNGACPPGPLSKCSSTLRHRDHMHISLGWSGAKAVTSFFDGTVAGVTFGPRPVLNQVKHPVVTVRVPATEKLVHTEFALRKGTKYRLVATGYYRAAAGTRLADAGCSWRNDNDLGWSPQAQQTTSTTKLKLRVGTSAGWAPARGLGRCDTTSHTYVWDYTPSVTAPMTLSIDDGLLTNNSGGLTLRVLRAGASTAAYTTTVPAAPKAPTTAYSAPSGPELTAPETVPVDAVHGGRSAGWLRAGQPYTLTVSGTWRAGEGLLADAECTKAPTGQWALQRSSDPLHPALDSYDLFANGTAVVPDVAGCQSSHTYTYTYVPAQDTRLSLAVWDTASSDDSGALAVQVEPRVS</sequence>
<reference evidence="4" key="1">
    <citation type="journal article" date="2019" name="Int. J. Syst. Evol. Microbiol.">
        <title>The Global Catalogue of Microorganisms (GCM) 10K type strain sequencing project: providing services to taxonomists for standard genome sequencing and annotation.</title>
        <authorList>
            <consortium name="The Broad Institute Genomics Platform"/>
            <consortium name="The Broad Institute Genome Sequencing Center for Infectious Disease"/>
            <person name="Wu L."/>
            <person name="Ma J."/>
        </authorList>
    </citation>
    <scope>NUCLEOTIDE SEQUENCE [LARGE SCALE GENOMIC DNA]</scope>
    <source>
        <strain evidence="4">KACC 14249</strain>
    </source>
</reference>
<gene>
    <name evidence="3" type="ORF">ACFQDO_17610</name>
</gene>
<dbReference type="RefSeq" id="WP_345717485.1">
    <property type="nucleotide sequence ID" value="NZ_BAABFP010000007.1"/>
</dbReference>
<comment type="caution">
    <text evidence="3">The sequence shown here is derived from an EMBL/GenBank/DDBJ whole genome shotgun (WGS) entry which is preliminary data.</text>
</comment>
<dbReference type="Pfam" id="PF26571">
    <property type="entry name" value="VldE"/>
    <property type="match status" value="1"/>
</dbReference>
<dbReference type="EMBL" id="JBHSRD010000008">
    <property type="protein sequence ID" value="MFC6008954.1"/>
    <property type="molecule type" value="Genomic_DNA"/>
</dbReference>
<evidence type="ECO:0000313" key="3">
    <source>
        <dbReference type="EMBL" id="MFC6008954.1"/>
    </source>
</evidence>
<evidence type="ECO:0000256" key="1">
    <source>
        <dbReference type="SAM" id="SignalP"/>
    </source>
</evidence>
<feature type="chain" id="PRO_5047382651" description="ARB-07466-like C-terminal domain-containing protein" evidence="1">
    <location>
        <begin position="32"/>
        <end position="513"/>
    </location>
</feature>
<dbReference type="Proteomes" id="UP001596189">
    <property type="component" value="Unassembled WGS sequence"/>
</dbReference>
<accession>A0ABW1JHW9</accession>
<dbReference type="InterPro" id="IPR058593">
    <property type="entry name" value="ARB_07466-like_C"/>
</dbReference>
<proteinExistence type="predicted"/>
<evidence type="ECO:0000259" key="2">
    <source>
        <dbReference type="Pfam" id="PF26571"/>
    </source>
</evidence>
<keyword evidence="1" id="KW-0732">Signal</keyword>
<evidence type="ECO:0000313" key="4">
    <source>
        <dbReference type="Proteomes" id="UP001596189"/>
    </source>
</evidence>
<feature type="domain" description="ARB-07466-like C-terminal" evidence="2">
    <location>
        <begin position="59"/>
        <end position="164"/>
    </location>
</feature>
<protein>
    <recommendedName>
        <fullName evidence="2">ARB-07466-like C-terminal domain-containing protein</fullName>
    </recommendedName>
</protein>
<feature type="signal peptide" evidence="1">
    <location>
        <begin position="1"/>
        <end position="31"/>
    </location>
</feature>